<dbReference type="Pfam" id="PF01042">
    <property type="entry name" value="Ribonuc_L-PSP"/>
    <property type="match status" value="2"/>
</dbReference>
<dbReference type="InterPro" id="IPR035959">
    <property type="entry name" value="RutC-like_sf"/>
</dbReference>
<dbReference type="Gene3D" id="3.30.1330.40">
    <property type="entry name" value="RutC-like"/>
    <property type="match status" value="3"/>
</dbReference>
<evidence type="ECO:0000313" key="2">
    <source>
        <dbReference type="Proteomes" id="UP000706333"/>
    </source>
</evidence>
<dbReference type="EMBL" id="NHSD01000228">
    <property type="protein sequence ID" value="MBK5927295.1"/>
    <property type="molecule type" value="Genomic_DNA"/>
</dbReference>
<sequence>WLSGANALHAGDVPADAHAQAHLALDQLEAALKSVGGSLADLTKLTTCVIDRGYRTAVYRAIAERVQTDARPVSTGLVVAGLCDPSLVVQIDAEAWIGEGRRNIRPYDYDDWFGQGFAWHGSMVLVTPDEFFVRGQTGGALDHSGQPVTGRTPDAARQLAHDGLANLRQLLEEAGGGLEDVARINVYLADRRHRAAIYPEIGAAFGDIHPCSTGVVTTAFAREDIVWEIDVIAPRRKDGASHRRHRKYHSATARYGTEVQPLDCKFCMSVQAGGRIVLRGQTGMALDEQLVGPGDVVAQTEQAMDNVAQLLAEAGAGFGDVVKAVVYVTEGDFVGPVNRTLTARFGADLPALTTVVVKGLASPELLMEIDITAMTPAGSGRPRRVN</sequence>
<dbReference type="PANTHER" id="PTHR43857:SF1">
    <property type="entry name" value="YJGH FAMILY PROTEIN"/>
    <property type="match status" value="1"/>
</dbReference>
<proteinExistence type="predicted"/>
<dbReference type="Proteomes" id="UP000706333">
    <property type="component" value="Unassembled WGS sequence"/>
</dbReference>
<reference evidence="1" key="2">
    <citation type="journal article" date="2020" name="Microorganisms">
        <title>Osmotic Adaptation and Compatible Solute Biosynthesis of Phototrophic Bacteria as Revealed from Genome Analyses.</title>
        <authorList>
            <person name="Imhoff J.F."/>
            <person name="Rahn T."/>
            <person name="Kunzel S."/>
            <person name="Keller A."/>
            <person name="Neulinger S.C."/>
        </authorList>
    </citation>
    <scope>NUCLEOTIDE SEQUENCE</scope>
    <source>
        <strain evidence="1">LMG 28126</strain>
    </source>
</reference>
<dbReference type="SUPFAM" id="SSF55298">
    <property type="entry name" value="YjgF-like"/>
    <property type="match status" value="3"/>
</dbReference>
<evidence type="ECO:0008006" key="3">
    <source>
        <dbReference type="Google" id="ProtNLM"/>
    </source>
</evidence>
<accession>A0A934TK77</accession>
<feature type="non-terminal residue" evidence="1">
    <location>
        <position position="1"/>
    </location>
</feature>
<organism evidence="1 2">
    <name type="scientific">Rhodobaculum claviforme</name>
    <dbReference type="NCBI Taxonomy" id="1549854"/>
    <lineage>
        <taxon>Bacteria</taxon>
        <taxon>Pseudomonadati</taxon>
        <taxon>Pseudomonadota</taxon>
        <taxon>Alphaproteobacteria</taxon>
        <taxon>Rhodobacterales</taxon>
        <taxon>Paracoccaceae</taxon>
        <taxon>Rhodobaculum</taxon>
    </lineage>
</organism>
<dbReference type="InterPro" id="IPR006175">
    <property type="entry name" value="YjgF/YER057c/UK114"/>
</dbReference>
<dbReference type="PANTHER" id="PTHR43857">
    <property type="entry name" value="BLR7761 PROTEIN"/>
    <property type="match status" value="1"/>
</dbReference>
<dbReference type="RefSeq" id="WP_201157057.1">
    <property type="nucleotide sequence ID" value="NZ_NHSD01000228.1"/>
</dbReference>
<gene>
    <name evidence="1" type="ORF">CCR87_08115</name>
</gene>
<evidence type="ECO:0000313" key="1">
    <source>
        <dbReference type="EMBL" id="MBK5927295.1"/>
    </source>
</evidence>
<name>A0A934TK77_9RHOB</name>
<keyword evidence="2" id="KW-1185">Reference proteome</keyword>
<protein>
    <recommendedName>
        <fullName evidence="3">Enamine deaminase RidA, house cleaning of reactive enamine intermediates, YjgF/YER057c/UK114 family</fullName>
    </recommendedName>
</protein>
<comment type="caution">
    <text evidence="1">The sequence shown here is derived from an EMBL/GenBank/DDBJ whole genome shotgun (WGS) entry which is preliminary data.</text>
</comment>
<reference evidence="1" key="1">
    <citation type="submission" date="2017-05" db="EMBL/GenBank/DDBJ databases">
        <authorList>
            <person name="Imhoff J.F."/>
            <person name="Rahn T."/>
            <person name="Kuenzel S."/>
            <person name="Neulinger S.C."/>
        </authorList>
    </citation>
    <scope>NUCLEOTIDE SEQUENCE</scope>
    <source>
        <strain evidence="1">LMG 28126</strain>
    </source>
</reference>
<dbReference type="CDD" id="cd00448">
    <property type="entry name" value="YjgF_YER057c_UK114_family"/>
    <property type="match status" value="1"/>
</dbReference>
<dbReference type="AlphaFoldDB" id="A0A934TK77"/>